<evidence type="ECO:0000259" key="5">
    <source>
        <dbReference type="PROSITE" id="PS50865"/>
    </source>
</evidence>
<evidence type="ECO:0000256" key="3">
    <source>
        <dbReference type="ARBA" id="ARBA00022833"/>
    </source>
</evidence>
<comment type="caution">
    <text evidence="6">The sequence shown here is derived from an EMBL/GenBank/DDBJ whole genome shotgun (WGS) entry which is preliminary data.</text>
</comment>
<organism evidence="6 7">
    <name type="scientific">Seiridium cardinale</name>
    <dbReference type="NCBI Taxonomy" id="138064"/>
    <lineage>
        <taxon>Eukaryota</taxon>
        <taxon>Fungi</taxon>
        <taxon>Dikarya</taxon>
        <taxon>Ascomycota</taxon>
        <taxon>Pezizomycotina</taxon>
        <taxon>Sordariomycetes</taxon>
        <taxon>Xylariomycetidae</taxon>
        <taxon>Amphisphaeriales</taxon>
        <taxon>Sporocadaceae</taxon>
        <taxon>Seiridium</taxon>
    </lineage>
</organism>
<evidence type="ECO:0000256" key="4">
    <source>
        <dbReference type="PROSITE-ProRule" id="PRU00134"/>
    </source>
</evidence>
<name>A0ABR2XAL2_9PEZI</name>
<keyword evidence="1" id="KW-0479">Metal-binding</keyword>
<reference evidence="6 7" key="1">
    <citation type="submission" date="2024-02" db="EMBL/GenBank/DDBJ databases">
        <title>First draft genome assembly of two strains of Seiridium cardinale.</title>
        <authorList>
            <person name="Emiliani G."/>
            <person name="Scali E."/>
        </authorList>
    </citation>
    <scope>NUCLEOTIDE SEQUENCE [LARGE SCALE GENOMIC DNA]</scope>
    <source>
        <strain evidence="6 7">BM-138-000479</strain>
    </source>
</reference>
<gene>
    <name evidence="6" type="ORF">SCAR479_12501</name>
</gene>
<dbReference type="Pfam" id="PF01753">
    <property type="entry name" value="zf-MYND"/>
    <property type="match status" value="1"/>
</dbReference>
<proteinExistence type="predicted"/>
<dbReference type="EMBL" id="JARVKM010000085">
    <property type="protein sequence ID" value="KAK9770824.1"/>
    <property type="molecule type" value="Genomic_DNA"/>
</dbReference>
<accession>A0ABR2XAL2</accession>
<dbReference type="Proteomes" id="UP001465668">
    <property type="component" value="Unassembled WGS sequence"/>
</dbReference>
<feature type="domain" description="MYND-type" evidence="5">
    <location>
        <begin position="44"/>
        <end position="79"/>
    </location>
</feature>
<dbReference type="SUPFAM" id="SSF144232">
    <property type="entry name" value="HIT/MYND zinc finger-like"/>
    <property type="match status" value="1"/>
</dbReference>
<protein>
    <submittedName>
        <fullName evidence="6">Suppressor of anucleate metulae protein B</fullName>
    </submittedName>
</protein>
<evidence type="ECO:0000313" key="7">
    <source>
        <dbReference type="Proteomes" id="UP001465668"/>
    </source>
</evidence>
<dbReference type="InterPro" id="IPR002893">
    <property type="entry name" value="Znf_MYND"/>
</dbReference>
<evidence type="ECO:0000313" key="6">
    <source>
        <dbReference type="EMBL" id="KAK9770824.1"/>
    </source>
</evidence>
<evidence type="ECO:0000256" key="2">
    <source>
        <dbReference type="ARBA" id="ARBA00022771"/>
    </source>
</evidence>
<dbReference type="PROSITE" id="PS50865">
    <property type="entry name" value="ZF_MYND_2"/>
    <property type="match status" value="1"/>
</dbReference>
<keyword evidence="2 4" id="KW-0863">Zinc-finger</keyword>
<keyword evidence="3" id="KW-0862">Zinc</keyword>
<sequence length="462" mass="52482">MDHDGIPDGQGSTPRNPWCDGTFFPNHDEGRAHKYEDAAATALCLMCDKEGIQKCSRCQARYCSKECQEKDWTFHKLICNSLATKYSDPSQPPQHFRALLLSQNKSKPQLVWVRNDRPETTTYPWAEIDRLLSRDSKGPAVGLVMNGDMSESIPINPSIPKRRCGRGLHMNVLCRTRPNERDGQFLKLNESIARLSPPGHAMVQYGPVLVWAYDHKKGSIAMDGSFANKHISPPIQSKDFTARDFRSFIDFLHSYRANPCVIDPERFLLYRDCTMVPAVKVNCDGDVKRYQPLLRHGISELPRFESVMVPSQMPVVLQEPASWAELLGLAWDVRLVPSNIELGLEERHNPHAKYLGPLRQVVKEFGEFSIPCVTTESMGTVLIIRTDGGPIHRLHVNWMISYVGDLVNEHGLRLLELCSMMGKGEKIKEDWGDLKLNWLTFLKKKYKQSDGTVASPWKRNVT</sequence>
<dbReference type="Gene3D" id="6.10.140.2220">
    <property type="match status" value="1"/>
</dbReference>
<keyword evidence="7" id="KW-1185">Reference proteome</keyword>
<evidence type="ECO:0000256" key="1">
    <source>
        <dbReference type="ARBA" id="ARBA00022723"/>
    </source>
</evidence>